<evidence type="ECO:0000313" key="3">
    <source>
        <dbReference type="EMBL" id="MFD1040602.1"/>
    </source>
</evidence>
<dbReference type="InterPro" id="IPR028098">
    <property type="entry name" value="Glyco_trans_4-like_N"/>
</dbReference>
<dbReference type="CDD" id="cd03808">
    <property type="entry name" value="GT4_CapM-like"/>
    <property type="match status" value="1"/>
</dbReference>
<accession>A0ABW3LRD8</accession>
<keyword evidence="4" id="KW-1185">Reference proteome</keyword>
<dbReference type="InterPro" id="IPR001296">
    <property type="entry name" value="Glyco_trans_1"/>
</dbReference>
<dbReference type="Pfam" id="PF00534">
    <property type="entry name" value="Glycos_transf_1"/>
    <property type="match status" value="1"/>
</dbReference>
<dbReference type="RefSeq" id="WP_390364841.1">
    <property type="nucleotide sequence ID" value="NZ_JBHTKJ010000074.1"/>
</dbReference>
<dbReference type="PANTHER" id="PTHR12526">
    <property type="entry name" value="GLYCOSYLTRANSFERASE"/>
    <property type="match status" value="1"/>
</dbReference>
<feature type="domain" description="Glycosyl transferase family 1" evidence="1">
    <location>
        <begin position="186"/>
        <end position="349"/>
    </location>
</feature>
<dbReference type="Gene3D" id="3.40.50.2000">
    <property type="entry name" value="Glycogen Phosphorylase B"/>
    <property type="match status" value="2"/>
</dbReference>
<sequence length="384" mass="43907">MMANKILYCATVDYHFKAFHLPYMKWFKEQGWDVDVVASGHIHLPFTDNKYNIPIQRSPFNRCNIKAYKQLKHIINQNNYSIIHCHTPLGGVLARLAAKEARKRGTKVIYTAHGFHFCKGSSLINWLIYYPTERLLSRYTDSLITINQEDYNIARKHRFKAKIIEQVHGVGVNIGKFKPVTQNKKRQLKESFGYKADDFLLFNAAEFNKNKNQQFLIHSLSLIKEEVPHAKLLLAGEGALLESSKELASRLGISHMVDFLGFRKDIDFLLPMCDMAVASSFREGLPVNIMEAMACGLPVVAVDNRGHRELVQNNKTGWVLPFDPEAFANKIIVLANAVDMKNQLGQNGRDLIVSTYSTNKVLLEKSKIYKSYMKEQEEAMWAAH</sequence>
<dbReference type="Proteomes" id="UP001597040">
    <property type="component" value="Unassembled WGS sequence"/>
</dbReference>
<dbReference type="EMBL" id="JBHTKJ010000074">
    <property type="protein sequence ID" value="MFD1040602.1"/>
    <property type="molecule type" value="Genomic_DNA"/>
</dbReference>
<gene>
    <name evidence="3" type="ORF">ACFQ3N_19770</name>
</gene>
<feature type="domain" description="Glycosyltransferase subfamily 4-like N-terminal" evidence="2">
    <location>
        <begin position="5"/>
        <end position="146"/>
    </location>
</feature>
<evidence type="ECO:0000259" key="2">
    <source>
        <dbReference type="Pfam" id="PF13477"/>
    </source>
</evidence>
<evidence type="ECO:0000313" key="4">
    <source>
        <dbReference type="Proteomes" id="UP001597040"/>
    </source>
</evidence>
<dbReference type="PANTHER" id="PTHR12526:SF630">
    <property type="entry name" value="GLYCOSYLTRANSFERASE"/>
    <property type="match status" value="1"/>
</dbReference>
<name>A0ABW3LRD8_9BACI</name>
<evidence type="ECO:0000259" key="1">
    <source>
        <dbReference type="Pfam" id="PF00534"/>
    </source>
</evidence>
<proteinExistence type="predicted"/>
<protein>
    <submittedName>
        <fullName evidence="3">Glycosyltransferase family 4 protein</fullName>
    </submittedName>
</protein>
<comment type="caution">
    <text evidence="3">The sequence shown here is derived from an EMBL/GenBank/DDBJ whole genome shotgun (WGS) entry which is preliminary data.</text>
</comment>
<reference evidence="4" key="1">
    <citation type="journal article" date="2019" name="Int. J. Syst. Evol. Microbiol.">
        <title>The Global Catalogue of Microorganisms (GCM) 10K type strain sequencing project: providing services to taxonomists for standard genome sequencing and annotation.</title>
        <authorList>
            <consortium name="The Broad Institute Genomics Platform"/>
            <consortium name="The Broad Institute Genome Sequencing Center for Infectious Disease"/>
            <person name="Wu L."/>
            <person name="Ma J."/>
        </authorList>
    </citation>
    <scope>NUCLEOTIDE SEQUENCE [LARGE SCALE GENOMIC DNA]</scope>
    <source>
        <strain evidence="4">CCUG 56754</strain>
    </source>
</reference>
<dbReference type="Pfam" id="PF13477">
    <property type="entry name" value="Glyco_trans_4_2"/>
    <property type="match status" value="1"/>
</dbReference>
<organism evidence="3 4">
    <name type="scientific">Virgibacillus byunsanensis</name>
    <dbReference type="NCBI Taxonomy" id="570945"/>
    <lineage>
        <taxon>Bacteria</taxon>
        <taxon>Bacillati</taxon>
        <taxon>Bacillota</taxon>
        <taxon>Bacilli</taxon>
        <taxon>Bacillales</taxon>
        <taxon>Bacillaceae</taxon>
        <taxon>Virgibacillus</taxon>
    </lineage>
</organism>
<dbReference type="SUPFAM" id="SSF53756">
    <property type="entry name" value="UDP-Glycosyltransferase/glycogen phosphorylase"/>
    <property type="match status" value="1"/>
</dbReference>